<feature type="binding site" evidence="14">
    <location>
        <position position="323"/>
    </location>
    <ligand>
        <name>S-adenosyl-L-methionine</name>
        <dbReference type="ChEBI" id="CHEBI:59789"/>
    </ligand>
</feature>
<comment type="caution">
    <text evidence="16">The sequence shown here is derived from an EMBL/GenBank/DDBJ whole genome shotgun (WGS) entry which is preliminary data.</text>
</comment>
<dbReference type="Gene3D" id="1.10.287.730">
    <property type="entry name" value="Helix hairpin bin"/>
    <property type="match status" value="1"/>
</dbReference>
<dbReference type="NCBIfam" id="TIGR00563">
    <property type="entry name" value="rsmB"/>
    <property type="match status" value="1"/>
</dbReference>
<feature type="active site" description="Nucleophile" evidence="14">
    <location>
        <position position="376"/>
    </location>
</feature>
<evidence type="ECO:0000256" key="10">
    <source>
        <dbReference type="ARBA" id="ARBA00022884"/>
    </source>
</evidence>
<evidence type="ECO:0000256" key="12">
    <source>
        <dbReference type="ARBA" id="ARBA00031088"/>
    </source>
</evidence>
<evidence type="ECO:0000256" key="8">
    <source>
        <dbReference type="ARBA" id="ARBA00022679"/>
    </source>
</evidence>
<comment type="function">
    <text evidence="1">Specifically methylates the cytosine at position 967 (m5C967) of 16S rRNA.</text>
</comment>
<dbReference type="PRINTS" id="PR02008">
    <property type="entry name" value="RCMTFAMILY"/>
</dbReference>
<keyword evidence="5" id="KW-0963">Cytoplasm</keyword>
<dbReference type="PROSITE" id="PS01153">
    <property type="entry name" value="NOL1_NOP2_SUN"/>
    <property type="match status" value="1"/>
</dbReference>
<dbReference type="InterPro" id="IPR029063">
    <property type="entry name" value="SAM-dependent_MTases_sf"/>
</dbReference>
<dbReference type="GO" id="GO:0008168">
    <property type="term" value="F:methyltransferase activity"/>
    <property type="evidence" value="ECO:0007669"/>
    <property type="project" value="UniProtKB-KW"/>
</dbReference>
<evidence type="ECO:0000256" key="5">
    <source>
        <dbReference type="ARBA" id="ARBA00022490"/>
    </source>
</evidence>
<sequence>MSEADDGAATRAAAARAVAGVLQGQSLDAVLPAAQTGLAAADQSLAAALAYGVIRDYRRLATIADGLLRRPPPRSVLALILVGFHQLTAMRIPPHAAVHATVAATGPLKKPQHRGLVNAVLRRFQRESRERIAALPDAPGVQHSHPDWLVARLREDWPDNWPALLVANNQPAPMTLRVNTRRAPRDAYRDRLHAAGMVAHPHLHAAEALALDAPVGVTSLPGFADGDVSVQDAAAQLAAALLAIEPGMRVLDACSAPGGKAAHCLELVDCELVALDSDPNRLERVAETLGRLGLRDGATLQAADAMVVDDWWDGRPFDRILIDAPCTGTGVIRRHPDIKWLRRQTDPAALAVRQRALLDALWPLLAPGGRLVYATCSVLAVEGAEAVAGFCGDQPAARPLPIAEDWGETAGAGRRIAPGEADMDGFFYAVIGHQR</sequence>
<dbReference type="InterPro" id="IPR023267">
    <property type="entry name" value="RCMT"/>
</dbReference>
<evidence type="ECO:0000256" key="14">
    <source>
        <dbReference type="PROSITE-ProRule" id="PRU01023"/>
    </source>
</evidence>
<reference evidence="16 17" key="1">
    <citation type="submission" date="2023-09" db="EMBL/GenBank/DDBJ databases">
        <authorList>
            <person name="Rey-Velasco X."/>
        </authorList>
    </citation>
    <scope>NUCLEOTIDE SEQUENCE [LARGE SCALE GENOMIC DNA]</scope>
    <source>
        <strain evidence="16 17">W335</strain>
    </source>
</reference>
<comment type="catalytic activity">
    <reaction evidence="13">
        <text>cytidine(967) in 16S rRNA + S-adenosyl-L-methionine = 5-methylcytidine(967) in 16S rRNA + S-adenosyl-L-homocysteine + H(+)</text>
        <dbReference type="Rhea" id="RHEA:42748"/>
        <dbReference type="Rhea" id="RHEA-COMP:10219"/>
        <dbReference type="Rhea" id="RHEA-COMP:10220"/>
        <dbReference type="ChEBI" id="CHEBI:15378"/>
        <dbReference type="ChEBI" id="CHEBI:57856"/>
        <dbReference type="ChEBI" id="CHEBI:59789"/>
        <dbReference type="ChEBI" id="CHEBI:74483"/>
        <dbReference type="ChEBI" id="CHEBI:82748"/>
        <dbReference type="EC" id="2.1.1.176"/>
    </reaction>
</comment>
<feature type="binding site" evidence="14">
    <location>
        <position position="276"/>
    </location>
    <ligand>
        <name>S-adenosyl-L-methionine</name>
        <dbReference type="ChEBI" id="CHEBI:59789"/>
    </ligand>
</feature>
<dbReference type="SUPFAM" id="SSF48013">
    <property type="entry name" value="NusB-like"/>
    <property type="match status" value="1"/>
</dbReference>
<dbReference type="Proteomes" id="UP001251857">
    <property type="component" value="Unassembled WGS sequence"/>
</dbReference>
<evidence type="ECO:0000259" key="15">
    <source>
        <dbReference type="PROSITE" id="PS51686"/>
    </source>
</evidence>
<dbReference type="GO" id="GO:0032259">
    <property type="term" value="P:methylation"/>
    <property type="evidence" value="ECO:0007669"/>
    <property type="project" value="UniProtKB-KW"/>
</dbReference>
<keyword evidence="10 14" id="KW-0694">RNA-binding</keyword>
<proteinExistence type="inferred from homology"/>
<feature type="binding site" evidence="14">
    <location>
        <position position="304"/>
    </location>
    <ligand>
        <name>S-adenosyl-L-methionine</name>
        <dbReference type="ChEBI" id="CHEBI:59789"/>
    </ligand>
</feature>
<protein>
    <recommendedName>
        <fullName evidence="4">16S rRNA (cytosine(967)-C(5))-methyltransferase</fullName>
        <ecNumber evidence="4">2.1.1.176</ecNumber>
    </recommendedName>
    <alternativeName>
        <fullName evidence="11">16S rRNA m5C967 methyltransferase</fullName>
    </alternativeName>
    <alternativeName>
        <fullName evidence="12">rRNA (cytosine-C(5)-)-methyltransferase RsmB</fullName>
    </alternativeName>
</protein>
<keyword evidence="9 14" id="KW-0949">S-adenosyl-L-methionine</keyword>
<dbReference type="InterPro" id="IPR049560">
    <property type="entry name" value="MeTrfase_RsmB-F_NOP2_cat"/>
</dbReference>
<evidence type="ECO:0000256" key="9">
    <source>
        <dbReference type="ARBA" id="ARBA00022691"/>
    </source>
</evidence>
<dbReference type="PROSITE" id="PS51686">
    <property type="entry name" value="SAM_MT_RSMB_NOP"/>
    <property type="match status" value="1"/>
</dbReference>
<dbReference type="Gene3D" id="3.30.70.1170">
    <property type="entry name" value="Sun protein, domain 3"/>
    <property type="match status" value="1"/>
</dbReference>
<comment type="subcellular location">
    <subcellularLocation>
        <location evidence="2">Cytoplasm</location>
    </subcellularLocation>
</comment>
<dbReference type="Gene3D" id="1.10.940.10">
    <property type="entry name" value="NusB-like"/>
    <property type="match status" value="1"/>
</dbReference>
<dbReference type="Gene3D" id="3.40.50.150">
    <property type="entry name" value="Vaccinia Virus protein VP39"/>
    <property type="match status" value="1"/>
</dbReference>
<dbReference type="EMBL" id="JAVRIB010000006">
    <property type="protein sequence ID" value="MDT0634758.1"/>
    <property type="molecule type" value="Genomic_DNA"/>
</dbReference>
<name>A0ABU3BZL6_9GAMM</name>
<dbReference type="EC" id="2.1.1.176" evidence="4"/>
<feature type="binding site" evidence="14">
    <location>
        <begin position="254"/>
        <end position="260"/>
    </location>
    <ligand>
        <name>S-adenosyl-L-methionine</name>
        <dbReference type="ChEBI" id="CHEBI:59789"/>
    </ligand>
</feature>
<evidence type="ECO:0000256" key="4">
    <source>
        <dbReference type="ARBA" id="ARBA00012140"/>
    </source>
</evidence>
<evidence type="ECO:0000256" key="2">
    <source>
        <dbReference type="ARBA" id="ARBA00004496"/>
    </source>
</evidence>
<dbReference type="InterPro" id="IPR004573">
    <property type="entry name" value="rRNA_ssu_MeTfrase_B"/>
</dbReference>
<gene>
    <name evidence="16" type="primary">rsmB</name>
    <name evidence="16" type="ORF">RM532_07285</name>
</gene>
<dbReference type="InterPro" id="IPR035926">
    <property type="entry name" value="NusB-like_sf"/>
</dbReference>
<evidence type="ECO:0000256" key="7">
    <source>
        <dbReference type="ARBA" id="ARBA00022603"/>
    </source>
</evidence>
<dbReference type="Pfam" id="PF01029">
    <property type="entry name" value="NusB"/>
    <property type="match status" value="1"/>
</dbReference>
<evidence type="ECO:0000256" key="13">
    <source>
        <dbReference type="ARBA" id="ARBA00047283"/>
    </source>
</evidence>
<dbReference type="InterPro" id="IPR054728">
    <property type="entry name" value="RsmB-like_ferredoxin"/>
</dbReference>
<dbReference type="PANTHER" id="PTHR22807">
    <property type="entry name" value="NOP2 YEAST -RELATED NOL1/NOP2/FMU SUN DOMAIN-CONTAINING"/>
    <property type="match status" value="1"/>
</dbReference>
<dbReference type="Pfam" id="PF01189">
    <property type="entry name" value="Methyltr_RsmB-F"/>
    <property type="match status" value="1"/>
</dbReference>
<dbReference type="InterPro" id="IPR018314">
    <property type="entry name" value="RsmB/NOL1/NOP2-like_CS"/>
</dbReference>
<keyword evidence="17" id="KW-1185">Reference proteome</keyword>
<dbReference type="Pfam" id="PF22458">
    <property type="entry name" value="RsmF-B_ferredox"/>
    <property type="match status" value="1"/>
</dbReference>
<dbReference type="InterPro" id="IPR001678">
    <property type="entry name" value="MeTrfase_RsmB-F_NOP2_dom"/>
</dbReference>
<keyword evidence="6" id="KW-0698">rRNA processing</keyword>
<dbReference type="RefSeq" id="WP_311652567.1">
    <property type="nucleotide sequence ID" value="NZ_JAVRIB010000006.1"/>
</dbReference>
<dbReference type="CDD" id="cd02440">
    <property type="entry name" value="AdoMet_MTases"/>
    <property type="match status" value="1"/>
</dbReference>
<dbReference type="PANTHER" id="PTHR22807:SF61">
    <property type="entry name" value="NOL1_NOP2_SUN FAMILY PROTEIN _ ANTITERMINATION NUSB DOMAIN-CONTAINING PROTEIN"/>
    <property type="match status" value="1"/>
</dbReference>
<keyword evidence="8 14" id="KW-0808">Transferase</keyword>
<dbReference type="SUPFAM" id="SSF53335">
    <property type="entry name" value="S-adenosyl-L-methionine-dependent methyltransferases"/>
    <property type="match status" value="1"/>
</dbReference>
<evidence type="ECO:0000256" key="1">
    <source>
        <dbReference type="ARBA" id="ARBA00002724"/>
    </source>
</evidence>
<comment type="similarity">
    <text evidence="3 14">Belongs to the class I-like SAM-binding methyltransferase superfamily. RsmB/NOP family.</text>
</comment>
<evidence type="ECO:0000313" key="16">
    <source>
        <dbReference type="EMBL" id="MDT0634758.1"/>
    </source>
</evidence>
<dbReference type="InterPro" id="IPR006027">
    <property type="entry name" value="NusB_RsmB_TIM44"/>
</dbReference>
<accession>A0ABU3BZL6</accession>
<evidence type="ECO:0000256" key="6">
    <source>
        <dbReference type="ARBA" id="ARBA00022552"/>
    </source>
</evidence>
<feature type="domain" description="SAM-dependent MTase RsmB/NOP-type" evidence="15">
    <location>
        <begin position="164"/>
        <end position="434"/>
    </location>
</feature>
<evidence type="ECO:0000256" key="3">
    <source>
        <dbReference type="ARBA" id="ARBA00007494"/>
    </source>
</evidence>
<keyword evidence="7 14" id="KW-0489">Methyltransferase</keyword>
<evidence type="ECO:0000256" key="11">
    <source>
        <dbReference type="ARBA" id="ARBA00030399"/>
    </source>
</evidence>
<organism evidence="16 17">
    <name type="scientific">Spectribacter hydrogenoxidans</name>
    <dbReference type="NCBI Taxonomy" id="3075608"/>
    <lineage>
        <taxon>Bacteria</taxon>
        <taxon>Pseudomonadati</taxon>
        <taxon>Pseudomonadota</taxon>
        <taxon>Gammaproteobacteria</taxon>
        <taxon>Salinisphaerales</taxon>
        <taxon>Salinisphaeraceae</taxon>
        <taxon>Spectribacter</taxon>
    </lineage>
</organism>
<evidence type="ECO:0000313" key="17">
    <source>
        <dbReference type="Proteomes" id="UP001251857"/>
    </source>
</evidence>
<dbReference type="NCBIfam" id="NF008149">
    <property type="entry name" value="PRK10901.1"/>
    <property type="match status" value="1"/>
</dbReference>